<keyword evidence="2" id="KW-0813">Transport</keyword>
<reference evidence="5" key="1">
    <citation type="submission" date="2016-11" db="EMBL/GenBank/DDBJ databases">
        <authorList>
            <person name="Varghese N."/>
            <person name="Submissions S."/>
        </authorList>
    </citation>
    <scope>NUCLEOTIDE SEQUENCE</scope>
    <source>
        <strain evidence="5">DSM 4029</strain>
    </source>
</reference>
<evidence type="ECO:0000256" key="2">
    <source>
        <dbReference type="ARBA" id="ARBA00022448"/>
    </source>
</evidence>
<dbReference type="AlphaFoldDB" id="A0AAQ1MD18"/>
<comment type="caution">
    <text evidence="5">The sequence shown here is derived from an EMBL/GenBank/DDBJ whole genome shotgun (WGS) entry which is preliminary data.</text>
</comment>
<dbReference type="Pfam" id="PF01991">
    <property type="entry name" value="vATP-synt_E"/>
    <property type="match status" value="1"/>
</dbReference>
<keyword evidence="3" id="KW-0406">Ion transport</keyword>
<evidence type="ECO:0000256" key="1">
    <source>
        <dbReference type="ARBA" id="ARBA00005901"/>
    </source>
</evidence>
<sequence>MLSNEEKLELIRKEIEQTVEEQASAILKSASQKRISALSNAEAKANEDAARHVEKAKKDIHTRETTAISKATLQYRTELLQRSEGYAKEIFEAARARLVAFHQSPEYAAYLKARLTAVASDHSFASVTVRLSPADKALEGLCGEAFSVPCRVEYDDAIAVGGFVAENLDEGYACDETLDNALEEQRAWFYANSGLVLKAI</sequence>
<evidence type="ECO:0000313" key="6">
    <source>
        <dbReference type="Proteomes" id="UP000184089"/>
    </source>
</evidence>
<dbReference type="InterPro" id="IPR038495">
    <property type="entry name" value="ATPase_E_C"/>
</dbReference>
<accession>A0AAQ1MD18</accession>
<dbReference type="Proteomes" id="UP000184089">
    <property type="component" value="Unassembled WGS sequence"/>
</dbReference>
<dbReference type="SUPFAM" id="SSF160527">
    <property type="entry name" value="V-type ATPase subunit E-like"/>
    <property type="match status" value="1"/>
</dbReference>
<gene>
    <name evidence="4" type="ORF">GT747_01235</name>
    <name evidence="5" type="ORF">SAMN05444424_1005</name>
</gene>
<evidence type="ECO:0000256" key="3">
    <source>
        <dbReference type="ARBA" id="ARBA00023065"/>
    </source>
</evidence>
<dbReference type="GO" id="GO:0033178">
    <property type="term" value="C:proton-transporting two-sector ATPase complex, catalytic domain"/>
    <property type="evidence" value="ECO:0007669"/>
    <property type="project" value="InterPro"/>
</dbReference>
<organism evidence="5 6">
    <name type="scientific">Bittarella massiliensis</name>
    <name type="common">ex Durand et al. 2017</name>
    <dbReference type="NCBI Taxonomy" id="1720313"/>
    <lineage>
        <taxon>Bacteria</taxon>
        <taxon>Bacillati</taxon>
        <taxon>Bacillota</taxon>
        <taxon>Clostridia</taxon>
        <taxon>Eubacteriales</taxon>
        <taxon>Oscillospiraceae</taxon>
        <taxon>Bittarella (ex Durand et al. 2017)</taxon>
    </lineage>
</organism>
<dbReference type="InterPro" id="IPR002842">
    <property type="entry name" value="ATPase_V1_Esu"/>
</dbReference>
<proteinExistence type="inferred from homology"/>
<dbReference type="Proteomes" id="UP000474718">
    <property type="component" value="Unassembled WGS sequence"/>
</dbReference>
<evidence type="ECO:0000313" key="4">
    <source>
        <dbReference type="EMBL" id="MZL68398.1"/>
    </source>
</evidence>
<comment type="similarity">
    <text evidence="1">Belongs to the V-ATPase E subunit family.</text>
</comment>
<reference evidence="6" key="2">
    <citation type="submission" date="2016-11" db="EMBL/GenBank/DDBJ databases">
        <authorList>
            <person name="Jaros S."/>
            <person name="Januszkiewicz K."/>
            <person name="Wedrychowicz H."/>
        </authorList>
    </citation>
    <scope>NUCLEOTIDE SEQUENCE [LARGE SCALE GENOMIC DNA]</scope>
    <source>
        <strain evidence="6">DSM 4029</strain>
    </source>
</reference>
<dbReference type="EMBL" id="WWVX01000001">
    <property type="protein sequence ID" value="MZL68398.1"/>
    <property type="molecule type" value="Genomic_DNA"/>
</dbReference>
<dbReference type="RefSeq" id="WP_021660498.1">
    <property type="nucleotide sequence ID" value="NZ_FQVY01000001.1"/>
</dbReference>
<evidence type="ECO:0000313" key="7">
    <source>
        <dbReference type="Proteomes" id="UP000474718"/>
    </source>
</evidence>
<dbReference type="EMBL" id="FQVY01000001">
    <property type="protein sequence ID" value="SHF87512.1"/>
    <property type="molecule type" value="Genomic_DNA"/>
</dbReference>
<name>A0AAQ1MD18_9FIRM</name>
<dbReference type="Gene3D" id="3.30.2320.30">
    <property type="entry name" value="ATP synthase, E subunit, C-terminal"/>
    <property type="match status" value="1"/>
</dbReference>
<evidence type="ECO:0000313" key="5">
    <source>
        <dbReference type="EMBL" id="SHF87512.1"/>
    </source>
</evidence>
<reference evidence="4 7" key="3">
    <citation type="journal article" date="2019" name="Nat. Med.">
        <title>A library of human gut bacterial isolates paired with longitudinal multiomics data enables mechanistic microbiome research.</title>
        <authorList>
            <person name="Poyet M."/>
            <person name="Groussin M."/>
            <person name="Gibbons S.M."/>
            <person name="Avila-Pacheco J."/>
            <person name="Jiang X."/>
            <person name="Kearney S.M."/>
            <person name="Perrotta A.R."/>
            <person name="Berdy B."/>
            <person name="Zhao S."/>
            <person name="Lieberman T.D."/>
            <person name="Swanson P.K."/>
            <person name="Smith M."/>
            <person name="Roesemann S."/>
            <person name="Alexander J.E."/>
            <person name="Rich S.A."/>
            <person name="Livny J."/>
            <person name="Vlamakis H."/>
            <person name="Clish C."/>
            <person name="Bullock K."/>
            <person name="Deik A."/>
            <person name="Scott J."/>
            <person name="Pierce K.A."/>
            <person name="Xavier R.J."/>
            <person name="Alm E.J."/>
        </authorList>
    </citation>
    <scope>NUCLEOTIDE SEQUENCE [LARGE SCALE GENOMIC DNA]</scope>
    <source>
        <strain evidence="4 7">BIOML-A2</strain>
    </source>
</reference>
<keyword evidence="7" id="KW-1185">Reference proteome</keyword>
<protein>
    <submittedName>
        <fullName evidence="5">H+-ATPase subunit E/Vma4</fullName>
    </submittedName>
</protein>
<dbReference type="GO" id="GO:0046961">
    <property type="term" value="F:proton-transporting ATPase activity, rotational mechanism"/>
    <property type="evidence" value="ECO:0007669"/>
    <property type="project" value="InterPro"/>
</dbReference>